<feature type="domain" description="Disease resistance R13L4/SHOC-2-like LRR" evidence="16">
    <location>
        <begin position="300"/>
        <end position="505"/>
    </location>
</feature>
<dbReference type="FunFam" id="3.80.10.10:FF:001347">
    <property type="entry name" value="LRR receptor-like serine/threonine-protein kinase GSO2"/>
    <property type="match status" value="1"/>
</dbReference>
<dbReference type="Pfam" id="PF08263">
    <property type="entry name" value="LRRNT_2"/>
    <property type="match status" value="1"/>
</dbReference>
<dbReference type="GO" id="GO:0005886">
    <property type="term" value="C:plasma membrane"/>
    <property type="evidence" value="ECO:0007669"/>
    <property type="project" value="UniProtKB-SubCell"/>
</dbReference>
<dbReference type="InterPro" id="IPR001611">
    <property type="entry name" value="Leu-rich_rpt"/>
</dbReference>
<dbReference type="PANTHER" id="PTHR48063">
    <property type="entry name" value="LRR RECEPTOR-LIKE KINASE"/>
    <property type="match status" value="1"/>
</dbReference>
<evidence type="ECO:0000256" key="2">
    <source>
        <dbReference type="ARBA" id="ARBA00009592"/>
    </source>
</evidence>
<keyword evidence="18" id="KW-1185">Reference proteome</keyword>
<evidence type="ECO:0000256" key="12">
    <source>
        <dbReference type="SAM" id="MobiDB-lite"/>
    </source>
</evidence>
<evidence type="ECO:0000256" key="10">
    <source>
        <dbReference type="ARBA" id="ARBA00023170"/>
    </source>
</evidence>
<dbReference type="SMART" id="SM00369">
    <property type="entry name" value="LRR_TYP"/>
    <property type="match status" value="10"/>
</dbReference>
<evidence type="ECO:0000256" key="9">
    <source>
        <dbReference type="ARBA" id="ARBA00023136"/>
    </source>
</evidence>
<evidence type="ECO:0000256" key="5">
    <source>
        <dbReference type="ARBA" id="ARBA00022692"/>
    </source>
</evidence>
<protein>
    <submittedName>
        <fullName evidence="17">Putative LRR receptor-like serine/threonine-protein kinase</fullName>
    </submittedName>
</protein>
<dbReference type="FunFam" id="3.80.10.10:FF:000041">
    <property type="entry name" value="LRR receptor-like serine/threonine-protein kinase ERECTA"/>
    <property type="match status" value="2"/>
</dbReference>
<feature type="compositionally biased region" description="Polar residues" evidence="12">
    <location>
        <begin position="841"/>
        <end position="859"/>
    </location>
</feature>
<gene>
    <name evidence="17" type="ORF">EPI10_022774</name>
</gene>
<organism evidence="17 18">
    <name type="scientific">Gossypium australe</name>
    <dbReference type="NCBI Taxonomy" id="47621"/>
    <lineage>
        <taxon>Eukaryota</taxon>
        <taxon>Viridiplantae</taxon>
        <taxon>Streptophyta</taxon>
        <taxon>Embryophyta</taxon>
        <taxon>Tracheophyta</taxon>
        <taxon>Spermatophyta</taxon>
        <taxon>Magnoliopsida</taxon>
        <taxon>eudicotyledons</taxon>
        <taxon>Gunneridae</taxon>
        <taxon>Pentapetalae</taxon>
        <taxon>rosids</taxon>
        <taxon>malvids</taxon>
        <taxon>Malvales</taxon>
        <taxon>Malvaceae</taxon>
        <taxon>Malvoideae</taxon>
        <taxon>Gossypium</taxon>
    </lineage>
</organism>
<evidence type="ECO:0000256" key="1">
    <source>
        <dbReference type="ARBA" id="ARBA00004251"/>
    </source>
</evidence>
<dbReference type="Pfam" id="PF00560">
    <property type="entry name" value="LRR_1"/>
    <property type="match status" value="6"/>
</dbReference>
<dbReference type="SUPFAM" id="SSF52047">
    <property type="entry name" value="RNI-like"/>
    <property type="match status" value="1"/>
</dbReference>
<evidence type="ECO:0000256" key="3">
    <source>
        <dbReference type="ARBA" id="ARBA00022475"/>
    </source>
</evidence>
<comment type="similarity">
    <text evidence="2">Belongs to the RLP family.</text>
</comment>
<evidence type="ECO:0000259" key="16">
    <source>
        <dbReference type="Pfam" id="PF23598"/>
    </source>
</evidence>
<comment type="caution">
    <text evidence="17">The sequence shown here is derived from an EMBL/GenBank/DDBJ whole genome shotgun (WGS) entry which is preliminary data.</text>
</comment>
<dbReference type="OrthoDB" id="1600340at2759"/>
<evidence type="ECO:0000256" key="7">
    <source>
        <dbReference type="ARBA" id="ARBA00022737"/>
    </source>
</evidence>
<dbReference type="InterPro" id="IPR003591">
    <property type="entry name" value="Leu-rich_rpt_typical-subtyp"/>
</dbReference>
<dbReference type="InterPro" id="IPR046956">
    <property type="entry name" value="RLP23-like"/>
</dbReference>
<reference evidence="17" key="1">
    <citation type="submission" date="2019-08" db="EMBL/GenBank/DDBJ databases">
        <authorList>
            <person name="Liu F."/>
        </authorList>
    </citation>
    <scope>NUCLEOTIDE SEQUENCE [LARGE SCALE GENOMIC DNA]</scope>
    <source>
        <strain evidence="17">PA1801</strain>
        <tissue evidence="17">Leaf</tissue>
    </source>
</reference>
<evidence type="ECO:0000259" key="15">
    <source>
        <dbReference type="Pfam" id="PF08263"/>
    </source>
</evidence>
<dbReference type="InterPro" id="IPR032675">
    <property type="entry name" value="LRR_dom_sf"/>
</dbReference>
<keyword evidence="9 13" id="KW-0472">Membrane</keyword>
<keyword evidence="11" id="KW-0325">Glycoprotein</keyword>
<feature type="chain" id="PRO_5022663805" evidence="14">
    <location>
        <begin position="33"/>
        <end position="915"/>
    </location>
</feature>
<dbReference type="PANTHER" id="PTHR48063:SF48">
    <property type="entry name" value="LRR RECEPTOR-LIKE SERINE_THREONINE-PROTEIN KINASE FLS2"/>
    <property type="match status" value="1"/>
</dbReference>
<keyword evidence="5 13" id="KW-0812">Transmembrane</keyword>
<dbReference type="Pfam" id="PF23598">
    <property type="entry name" value="LRR_14"/>
    <property type="match status" value="1"/>
</dbReference>
<dbReference type="InterPro" id="IPR013210">
    <property type="entry name" value="LRR_N_plant-typ"/>
</dbReference>
<evidence type="ECO:0000313" key="17">
    <source>
        <dbReference type="EMBL" id="KAA3472280.1"/>
    </source>
</evidence>
<keyword evidence="4" id="KW-0433">Leucine-rich repeat</keyword>
<keyword evidence="6 14" id="KW-0732">Signal</keyword>
<evidence type="ECO:0000256" key="8">
    <source>
        <dbReference type="ARBA" id="ARBA00022989"/>
    </source>
</evidence>
<evidence type="ECO:0000313" key="18">
    <source>
        <dbReference type="Proteomes" id="UP000325315"/>
    </source>
</evidence>
<evidence type="ECO:0000256" key="6">
    <source>
        <dbReference type="ARBA" id="ARBA00022729"/>
    </source>
</evidence>
<dbReference type="InterPro" id="IPR055414">
    <property type="entry name" value="LRR_R13L4/SHOC2-like"/>
</dbReference>
<proteinExistence type="inferred from homology"/>
<dbReference type="SUPFAM" id="SSF52058">
    <property type="entry name" value="L domain-like"/>
    <property type="match status" value="2"/>
</dbReference>
<feature type="domain" description="Leucine-rich repeat-containing N-terminal plant-type" evidence="15">
    <location>
        <begin position="40"/>
        <end position="77"/>
    </location>
</feature>
<evidence type="ECO:0000256" key="13">
    <source>
        <dbReference type="SAM" id="Phobius"/>
    </source>
</evidence>
<dbReference type="FunFam" id="3.80.10.10:FF:000383">
    <property type="entry name" value="Leucine-rich repeat receptor protein kinase EMS1"/>
    <property type="match status" value="1"/>
</dbReference>
<sequence>MVGTIATMESVAITLFPFLLVIVAICFSFCDANSNVLCIESERNALLKFKNDLVDPSNRLSSWVEGGDCCKWLGVVCHNSTGHINQLHLAASLPVPHYDAPVAEWEAYHRSKNNSPLRGKINSSLLELKHLSSLDLSNNNFRSNIPKFLGMLGSLTYLNLSHAQFQGGIPHNLGNLSKLQYLDLGGNYLKPKSLQWVSGLSSLQYLDLSDADLRKATDWLQVTFEHPSLLELHLSACSLEDDPSPISVNSTKSLVVLDLSENNFSSVPMSIFGLHGLVSIDLSGNSLEGPIPDYFRNISFLEVLDLSRNSLNSSTPNSLFSLNHLQFLNLSSNEIDQDISEILLSLSRCCLDCLDSLDMAHNDLFGHLVDQLGHFKNLAHLSLAGNNISGPIPLSIGELSSLKFFDVSENQLNGTFPLCFGQLESLETLNLGFNLLEGVVSENHFSNLTRLTTLEASQNRLRFEPNSSWIPPFQCRIIKLSQWHLGPKFPRWLKFQKNLSVLDISEAGISDILPTWLLNLSTQFEYVNLSSNRLTGGISYLNVREIVDLRSNRFTGPLPRVFPTLQYLILFGNNILTGKIPPSLGHLNLSVLNLRNNDMFGELPSTLQLSTSMIILDLSDNHFSGSVPTWIGDQLSKLEILSLRSNNFNGHIPQKICQLQSLRILDLGNNNISGAIPKCLSNLSAMAKKSNQNSYMFQWSITRTSLFCMRTLLVLKGRVDEYSTTLGLVTSMCLSTNRLIGEIPKELGSLVELRSLNVSRNLLIGNIPDEISNMKLMESLDLSMNQLNGEIPSNFSNLNFLNHFNVSYNNLTGQIPTSTQLQSFGNFSYMGNHLYGPPLTKNRSTNRTPTDVQKNGSRSEGSNVNWLYVSIVLGFVMGFSGVVAPLFYIRSWRHAYYRKLDHIGRKLYMSLGYYG</sequence>
<dbReference type="Pfam" id="PF13855">
    <property type="entry name" value="LRR_8"/>
    <property type="match status" value="2"/>
</dbReference>
<keyword evidence="10 17" id="KW-0675">Receptor</keyword>
<keyword evidence="17" id="KW-0808">Transferase</keyword>
<accession>A0A5B6VSW3</accession>
<feature type="signal peptide" evidence="14">
    <location>
        <begin position="1"/>
        <end position="32"/>
    </location>
</feature>
<feature type="region of interest" description="Disordered" evidence="12">
    <location>
        <begin position="838"/>
        <end position="859"/>
    </location>
</feature>
<keyword evidence="7" id="KW-0677">Repeat</keyword>
<evidence type="ECO:0000256" key="4">
    <source>
        <dbReference type="ARBA" id="ARBA00022614"/>
    </source>
</evidence>
<keyword evidence="3" id="KW-1003">Cell membrane</keyword>
<feature type="transmembrane region" description="Helical" evidence="13">
    <location>
        <begin position="866"/>
        <end position="889"/>
    </location>
</feature>
<dbReference type="EMBL" id="SMMG02000005">
    <property type="protein sequence ID" value="KAA3472280.1"/>
    <property type="molecule type" value="Genomic_DNA"/>
</dbReference>
<keyword evidence="8 13" id="KW-1133">Transmembrane helix</keyword>
<evidence type="ECO:0000256" key="11">
    <source>
        <dbReference type="ARBA" id="ARBA00023180"/>
    </source>
</evidence>
<dbReference type="FunFam" id="3.80.10.10:FF:000213">
    <property type="entry name" value="Tyrosine-sulfated glycopeptide receptor 1"/>
    <property type="match status" value="1"/>
</dbReference>
<dbReference type="Gene3D" id="3.80.10.10">
    <property type="entry name" value="Ribonuclease Inhibitor"/>
    <property type="match status" value="4"/>
</dbReference>
<comment type="subcellular location">
    <subcellularLocation>
        <location evidence="1">Cell membrane</location>
        <topology evidence="1">Single-pass type I membrane protein</topology>
    </subcellularLocation>
</comment>
<keyword evidence="17" id="KW-0418">Kinase</keyword>
<name>A0A5B6VSW3_9ROSI</name>
<dbReference type="Proteomes" id="UP000325315">
    <property type="component" value="Unassembled WGS sequence"/>
</dbReference>
<dbReference type="AlphaFoldDB" id="A0A5B6VSW3"/>
<dbReference type="GO" id="GO:0016301">
    <property type="term" value="F:kinase activity"/>
    <property type="evidence" value="ECO:0007669"/>
    <property type="project" value="UniProtKB-KW"/>
</dbReference>
<dbReference type="SMART" id="SM00365">
    <property type="entry name" value="LRR_SD22"/>
    <property type="match status" value="8"/>
</dbReference>
<evidence type="ECO:0000256" key="14">
    <source>
        <dbReference type="SAM" id="SignalP"/>
    </source>
</evidence>